<proteinExistence type="predicted"/>
<dbReference type="Proteomes" id="UP000325081">
    <property type="component" value="Unassembled WGS sequence"/>
</dbReference>
<gene>
    <name evidence="1" type="ORF">STAS_12310</name>
</gene>
<dbReference type="EMBL" id="BKCP01005072">
    <property type="protein sequence ID" value="GER35997.1"/>
    <property type="molecule type" value="Genomic_DNA"/>
</dbReference>
<keyword evidence="2" id="KW-1185">Reference proteome</keyword>
<dbReference type="AlphaFoldDB" id="A0A5A7PV28"/>
<protein>
    <submittedName>
        <fullName evidence="1">Branched-chain amino acid ABC transporter</fullName>
    </submittedName>
</protein>
<name>A0A5A7PV28_STRAF</name>
<evidence type="ECO:0000313" key="1">
    <source>
        <dbReference type="EMBL" id="GER35997.1"/>
    </source>
</evidence>
<sequence>MTFSGMCRWRERSATDCAMALRAGIRSVVNKKEDSSSGLGWSRVHRWVGLGCSSSVSLSSLGWAGLEAGPDWLLALMFFLLGPGVRALRVKPRCHAGSSDEVLRRTRLWQRARGLAEWTERSHAWQRKASSVPHLQK</sequence>
<accession>A0A5A7PV28</accession>
<evidence type="ECO:0000313" key="2">
    <source>
        <dbReference type="Proteomes" id="UP000325081"/>
    </source>
</evidence>
<reference evidence="2" key="1">
    <citation type="journal article" date="2019" name="Curr. Biol.">
        <title>Genome Sequence of Striga asiatica Provides Insight into the Evolution of Plant Parasitism.</title>
        <authorList>
            <person name="Yoshida S."/>
            <person name="Kim S."/>
            <person name="Wafula E.K."/>
            <person name="Tanskanen J."/>
            <person name="Kim Y.M."/>
            <person name="Honaas L."/>
            <person name="Yang Z."/>
            <person name="Spallek T."/>
            <person name="Conn C.E."/>
            <person name="Ichihashi Y."/>
            <person name="Cheong K."/>
            <person name="Cui S."/>
            <person name="Der J.P."/>
            <person name="Gundlach H."/>
            <person name="Jiao Y."/>
            <person name="Hori C."/>
            <person name="Ishida J.K."/>
            <person name="Kasahara H."/>
            <person name="Kiba T."/>
            <person name="Kim M.S."/>
            <person name="Koo N."/>
            <person name="Laohavisit A."/>
            <person name="Lee Y.H."/>
            <person name="Lumba S."/>
            <person name="McCourt P."/>
            <person name="Mortimer J.C."/>
            <person name="Mutuku J.M."/>
            <person name="Nomura T."/>
            <person name="Sasaki-Sekimoto Y."/>
            <person name="Seto Y."/>
            <person name="Wang Y."/>
            <person name="Wakatake T."/>
            <person name="Sakakibara H."/>
            <person name="Demura T."/>
            <person name="Yamaguchi S."/>
            <person name="Yoneyama K."/>
            <person name="Manabe R.I."/>
            <person name="Nelson D.C."/>
            <person name="Schulman A.H."/>
            <person name="Timko M.P."/>
            <person name="dePamphilis C.W."/>
            <person name="Choi D."/>
            <person name="Shirasu K."/>
        </authorList>
    </citation>
    <scope>NUCLEOTIDE SEQUENCE [LARGE SCALE GENOMIC DNA]</scope>
    <source>
        <strain evidence="2">cv. UVA1</strain>
    </source>
</reference>
<organism evidence="1 2">
    <name type="scientific">Striga asiatica</name>
    <name type="common">Asiatic witchweed</name>
    <name type="synonym">Buchnera asiatica</name>
    <dbReference type="NCBI Taxonomy" id="4170"/>
    <lineage>
        <taxon>Eukaryota</taxon>
        <taxon>Viridiplantae</taxon>
        <taxon>Streptophyta</taxon>
        <taxon>Embryophyta</taxon>
        <taxon>Tracheophyta</taxon>
        <taxon>Spermatophyta</taxon>
        <taxon>Magnoliopsida</taxon>
        <taxon>eudicotyledons</taxon>
        <taxon>Gunneridae</taxon>
        <taxon>Pentapetalae</taxon>
        <taxon>asterids</taxon>
        <taxon>lamiids</taxon>
        <taxon>Lamiales</taxon>
        <taxon>Orobanchaceae</taxon>
        <taxon>Buchnereae</taxon>
        <taxon>Striga</taxon>
    </lineage>
</organism>
<comment type="caution">
    <text evidence="1">The sequence shown here is derived from an EMBL/GenBank/DDBJ whole genome shotgun (WGS) entry which is preliminary data.</text>
</comment>